<evidence type="ECO:0000259" key="1">
    <source>
        <dbReference type="Pfam" id="PF07463"/>
    </source>
</evidence>
<dbReference type="EMBL" id="CP033932">
    <property type="protein sequence ID" value="AZB25960.1"/>
    <property type="molecule type" value="Genomic_DNA"/>
</dbReference>
<dbReference type="Proteomes" id="UP000271193">
    <property type="component" value="Chromosome"/>
</dbReference>
<dbReference type="RefSeq" id="WP_123870911.1">
    <property type="nucleotide sequence ID" value="NZ_CP033932.1"/>
</dbReference>
<dbReference type="InterPro" id="IPR010902">
    <property type="entry name" value="NUMOD4"/>
</dbReference>
<gene>
    <name evidence="2" type="ORF">EG339_15880</name>
</gene>
<dbReference type="Pfam" id="PF07463">
    <property type="entry name" value="NUMOD4"/>
    <property type="match status" value="2"/>
</dbReference>
<protein>
    <recommendedName>
        <fullName evidence="1">NUMOD4 domain-containing protein</fullName>
    </recommendedName>
</protein>
<dbReference type="InterPro" id="IPR036388">
    <property type="entry name" value="WH-like_DNA-bd_sf"/>
</dbReference>
<dbReference type="GeneID" id="99066292"/>
<reference evidence="3" key="1">
    <citation type="submission" date="2018-11" db="EMBL/GenBank/DDBJ databases">
        <title>Proposal to divide the Flavobacteriaceae and reorganize its genera based on Amino Acid Identity values calculated from whole genome sequences.</title>
        <authorList>
            <person name="Nicholson A.C."/>
            <person name="Gulvik C.A."/>
            <person name="Whitney A.M."/>
            <person name="Humrighouse B.W."/>
            <person name="Bell M."/>
            <person name="Holmes B."/>
            <person name="Steigerwalt A.G."/>
            <person name="Villarma A."/>
            <person name="Sheth M."/>
            <person name="Batra D."/>
            <person name="Pryor J."/>
            <person name="Bernardet J.-F."/>
            <person name="Hugo C."/>
            <person name="Kampfer P."/>
            <person name="Newman J."/>
            <person name="McQuiston J.R."/>
        </authorList>
    </citation>
    <scope>NUCLEOTIDE SEQUENCE [LARGE SCALE GENOMIC DNA]</scope>
    <source>
        <strain evidence="3">G0229</strain>
    </source>
</reference>
<evidence type="ECO:0000313" key="3">
    <source>
        <dbReference type="Proteomes" id="UP000271193"/>
    </source>
</evidence>
<sequence length="392" mass="46272">MKLPPEFEDQYVKDVLYNNSLKDLPDEEWKLIENYENYMISNYGRIKSLERFTTLPNGKEWKIQELIMKLIFVKHPNNYLQSHNYSAHCTLSLNGQKYRKSVMRLVYYHFIEKFDYQDRSILIIPKDDNRLHIHYRNLEKTSSQAIRLKIFEKNRAKNRKVIYMQAVSQYSIEGELLSDFNSMYAAEKKLGIAPESIRDVINKEFLTAGGFRWFLKSYTPTKEDFIVKDNTDSSDRLFNTSLWKKLGKPIIDKNNPPACFNLSLKDLPGEQWKTIPDFDNRFVISNKGRLKRLAGWISSGRTVYLKEQILSQIMSINTDSTYSLYCLARHKGKDTRITIIKWVYYCFIEEFDINSKTLVVVNQSQPLWNLDLSKLVLQPIYSVLKQKINTIN</sequence>
<proteinExistence type="predicted"/>
<dbReference type="Gene3D" id="1.10.10.10">
    <property type="entry name" value="Winged helix-like DNA-binding domain superfamily/Winged helix DNA-binding domain"/>
    <property type="match status" value="1"/>
</dbReference>
<accession>A0A3G6TIQ3</accession>
<evidence type="ECO:0000313" key="2">
    <source>
        <dbReference type="EMBL" id="AZB25960.1"/>
    </source>
</evidence>
<dbReference type="Gene3D" id="3.90.75.20">
    <property type="match status" value="2"/>
</dbReference>
<name>A0A3G6TIQ3_9FLAO</name>
<dbReference type="KEGG" id="cben:EG339_15880"/>
<keyword evidence="3" id="KW-1185">Reference proteome</keyword>
<dbReference type="GO" id="GO:0016788">
    <property type="term" value="F:hydrolase activity, acting on ester bonds"/>
    <property type="evidence" value="ECO:0007669"/>
    <property type="project" value="InterPro"/>
</dbReference>
<feature type="domain" description="NUMOD4" evidence="1">
    <location>
        <begin position="270"/>
        <end position="298"/>
    </location>
</feature>
<organism evidence="2 3">
    <name type="scientific">Chryseobacterium bernardetii</name>
    <dbReference type="NCBI Taxonomy" id="1241978"/>
    <lineage>
        <taxon>Bacteria</taxon>
        <taxon>Pseudomonadati</taxon>
        <taxon>Bacteroidota</taxon>
        <taxon>Flavobacteriia</taxon>
        <taxon>Flavobacteriales</taxon>
        <taxon>Weeksellaceae</taxon>
        <taxon>Chryseobacterium group</taxon>
        <taxon>Chryseobacterium</taxon>
    </lineage>
</organism>
<feature type="domain" description="NUMOD4" evidence="1">
    <location>
        <begin position="27"/>
        <end position="60"/>
    </location>
</feature>
<dbReference type="AlphaFoldDB" id="A0A3G6TIQ3"/>
<dbReference type="SUPFAM" id="SSF54060">
    <property type="entry name" value="His-Me finger endonucleases"/>
    <property type="match status" value="1"/>
</dbReference>
<dbReference type="InterPro" id="IPR044925">
    <property type="entry name" value="His-Me_finger_sf"/>
</dbReference>